<dbReference type="InterPro" id="IPR014205">
    <property type="entry name" value="Spore_YtaF"/>
</dbReference>
<dbReference type="PANTHER" id="PTHR35529">
    <property type="entry name" value="MANGANESE EFFLUX PUMP MNTP-RELATED"/>
    <property type="match status" value="1"/>
</dbReference>
<dbReference type="RefSeq" id="WP_379561352.1">
    <property type="nucleotide sequence ID" value="NZ_JBHUMX010000015.1"/>
</dbReference>
<organism evidence="6 7">
    <name type="scientific">Oceanobacillus kapialis</name>
    <dbReference type="NCBI Taxonomy" id="481353"/>
    <lineage>
        <taxon>Bacteria</taxon>
        <taxon>Bacillati</taxon>
        <taxon>Bacillota</taxon>
        <taxon>Bacilli</taxon>
        <taxon>Bacillales</taxon>
        <taxon>Bacillaceae</taxon>
        <taxon>Oceanobacillus</taxon>
    </lineage>
</organism>
<feature type="transmembrane region" description="Helical" evidence="5">
    <location>
        <begin position="6"/>
        <end position="27"/>
    </location>
</feature>
<name>A0ABW5PZ92_9BACI</name>
<dbReference type="InterPro" id="IPR003810">
    <property type="entry name" value="Mntp/YtaF"/>
</dbReference>
<evidence type="ECO:0000256" key="1">
    <source>
        <dbReference type="ARBA" id="ARBA00022475"/>
    </source>
</evidence>
<feature type="transmembrane region" description="Helical" evidence="5">
    <location>
        <begin position="150"/>
        <end position="174"/>
    </location>
</feature>
<reference evidence="7" key="1">
    <citation type="journal article" date="2019" name="Int. J. Syst. Evol. Microbiol.">
        <title>The Global Catalogue of Microorganisms (GCM) 10K type strain sequencing project: providing services to taxonomists for standard genome sequencing and annotation.</title>
        <authorList>
            <consortium name="The Broad Institute Genomics Platform"/>
            <consortium name="The Broad Institute Genome Sequencing Center for Infectious Disease"/>
            <person name="Wu L."/>
            <person name="Ma J."/>
        </authorList>
    </citation>
    <scope>NUCLEOTIDE SEQUENCE [LARGE SCALE GENOMIC DNA]</scope>
    <source>
        <strain evidence="7">TISTR 1858</strain>
    </source>
</reference>
<evidence type="ECO:0000313" key="6">
    <source>
        <dbReference type="EMBL" id="MFD2628618.1"/>
    </source>
</evidence>
<keyword evidence="7" id="KW-1185">Reference proteome</keyword>
<dbReference type="Proteomes" id="UP001597451">
    <property type="component" value="Unassembled WGS sequence"/>
</dbReference>
<evidence type="ECO:0000256" key="3">
    <source>
        <dbReference type="ARBA" id="ARBA00022989"/>
    </source>
</evidence>
<feature type="transmembrane region" description="Helical" evidence="5">
    <location>
        <begin position="123"/>
        <end position="144"/>
    </location>
</feature>
<keyword evidence="4 5" id="KW-0472">Membrane</keyword>
<accession>A0ABW5PZ92</accession>
<dbReference type="PANTHER" id="PTHR35529:SF2">
    <property type="entry name" value="SPORULATION PROTEIN YTAF-RELATED"/>
    <property type="match status" value="1"/>
</dbReference>
<keyword evidence="3 5" id="KW-1133">Transmembrane helix</keyword>
<feature type="transmembrane region" description="Helical" evidence="5">
    <location>
        <begin position="66"/>
        <end position="84"/>
    </location>
</feature>
<dbReference type="NCBIfam" id="TIGR02840">
    <property type="entry name" value="spore_YtaF"/>
    <property type="match status" value="1"/>
</dbReference>
<evidence type="ECO:0000313" key="7">
    <source>
        <dbReference type="Proteomes" id="UP001597451"/>
    </source>
</evidence>
<gene>
    <name evidence="6" type="primary">ytaF</name>
    <name evidence="6" type="ORF">ACFSUN_07430</name>
</gene>
<feature type="transmembrane region" description="Helical" evidence="5">
    <location>
        <begin position="34"/>
        <end position="54"/>
    </location>
</feature>
<protein>
    <submittedName>
        <fullName evidence="6">Sporulation membrane protein YtaF</fullName>
    </submittedName>
</protein>
<evidence type="ECO:0000256" key="5">
    <source>
        <dbReference type="SAM" id="Phobius"/>
    </source>
</evidence>
<keyword evidence="1" id="KW-1003">Cell membrane</keyword>
<dbReference type="Pfam" id="PF02659">
    <property type="entry name" value="Mntp"/>
    <property type="match status" value="2"/>
</dbReference>
<proteinExistence type="predicted"/>
<evidence type="ECO:0000256" key="4">
    <source>
        <dbReference type="ARBA" id="ARBA00023136"/>
    </source>
</evidence>
<evidence type="ECO:0000256" key="2">
    <source>
        <dbReference type="ARBA" id="ARBA00022692"/>
    </source>
</evidence>
<keyword evidence="2 5" id="KW-0812">Transmembrane</keyword>
<sequence>MLFYTGLLLLVIAVSLDGFGVGVTYGMRKIHVPLIALCIIMVCSGGIVLLAMTIGTGITSLLSPDITRFIGGGILIAIGSLTFYNNVRSGKANEETSNVITTVLTDPNKADLDKSGNISSPEAILLGAALALDAFGAGIGASMLGYPPLFTAVLVACMSGIFLFSGIKLGILLAKHKQMQQMSLLPSVLLITIGVCNIIL</sequence>
<dbReference type="EMBL" id="JBHUMX010000015">
    <property type="protein sequence ID" value="MFD2628618.1"/>
    <property type="molecule type" value="Genomic_DNA"/>
</dbReference>
<comment type="caution">
    <text evidence="6">The sequence shown here is derived from an EMBL/GenBank/DDBJ whole genome shotgun (WGS) entry which is preliminary data.</text>
</comment>